<sequence>MMKNVNNRKKTYLLFLLMGVSMFSAAQDSLWRNLVKGNIEGEWRSFYMATDNTEELKNFQALTTGGRVGYGTRFYKGWSLYTSLYLSQSLGIEDLTVQDIETRKGSRYEIGLLDVEDPSKRTVLLWGEAYLKYADDSQQLRIGRMRLNTPFLNLQDGRMIPTLVEGAWYKFGKEKWSVQGGAIWRIAPRSSSRFYGIGESIGVYPTGRSVTGDAAGYRDHTHSNLILIGNMNYTPNKSVKWELWDYWVHNIMHMPYTTLIWNKSSFNWKWTLGAQYALQHQIGEGGNEQLSNRYFDNNSVIHMVGTRLGAAYRGWKLTLNGNIIRGDGRFLFPREWGKEAFFTFQKRERSEGTANSEALMLQLSRQWEFTQWKLTMIAGYGYYWRNHPSEAINNKYAMPTYEHLNFDIFVNLGKRWKLEYLMAYKRSQDELAQQSGFIINKVDMVNHNLQLRYRIGG</sequence>
<evidence type="ECO:0008006" key="7">
    <source>
        <dbReference type="Google" id="ProtNLM"/>
    </source>
</evidence>
<keyword evidence="2" id="KW-0813">Transport</keyword>
<dbReference type="InterPro" id="IPR005318">
    <property type="entry name" value="OM_porin_bac"/>
</dbReference>
<name>A0ABP9DA48_9BACT</name>
<accession>A0ABP9DA48</accession>
<organism evidence="5 6">
    <name type="scientific">Algivirga pacifica</name>
    <dbReference type="NCBI Taxonomy" id="1162670"/>
    <lineage>
        <taxon>Bacteria</taxon>
        <taxon>Pseudomonadati</taxon>
        <taxon>Bacteroidota</taxon>
        <taxon>Cytophagia</taxon>
        <taxon>Cytophagales</taxon>
        <taxon>Flammeovirgaceae</taxon>
        <taxon>Algivirga</taxon>
    </lineage>
</organism>
<evidence type="ECO:0000256" key="4">
    <source>
        <dbReference type="SAM" id="SignalP"/>
    </source>
</evidence>
<dbReference type="Pfam" id="PF03573">
    <property type="entry name" value="OprD"/>
    <property type="match status" value="1"/>
</dbReference>
<evidence type="ECO:0000313" key="5">
    <source>
        <dbReference type="EMBL" id="GAA4836907.1"/>
    </source>
</evidence>
<feature type="chain" id="PRO_5046029295" description="Outer membrane porin, OprD family" evidence="4">
    <location>
        <begin position="27"/>
        <end position="457"/>
    </location>
</feature>
<evidence type="ECO:0000256" key="1">
    <source>
        <dbReference type="ARBA" id="ARBA00009075"/>
    </source>
</evidence>
<evidence type="ECO:0000256" key="3">
    <source>
        <dbReference type="ARBA" id="ARBA00022729"/>
    </source>
</evidence>
<dbReference type="Gene3D" id="2.40.160.10">
    <property type="entry name" value="Porin"/>
    <property type="match status" value="1"/>
</dbReference>
<dbReference type="InterPro" id="IPR023614">
    <property type="entry name" value="Porin_dom_sf"/>
</dbReference>
<feature type="signal peptide" evidence="4">
    <location>
        <begin position="1"/>
        <end position="26"/>
    </location>
</feature>
<keyword evidence="6" id="KW-1185">Reference proteome</keyword>
<dbReference type="Proteomes" id="UP001500298">
    <property type="component" value="Unassembled WGS sequence"/>
</dbReference>
<gene>
    <name evidence="5" type="ORF">GCM10023331_22650</name>
</gene>
<proteinExistence type="inferred from homology"/>
<evidence type="ECO:0000256" key="2">
    <source>
        <dbReference type="ARBA" id="ARBA00022448"/>
    </source>
</evidence>
<evidence type="ECO:0000313" key="6">
    <source>
        <dbReference type="Proteomes" id="UP001500298"/>
    </source>
</evidence>
<protein>
    <recommendedName>
        <fullName evidence="7">Outer membrane porin, OprD family</fullName>
    </recommendedName>
</protein>
<comment type="similarity">
    <text evidence="1">Belongs to the outer membrane porin (Opr) (TC 1.B.25) family.</text>
</comment>
<comment type="caution">
    <text evidence="5">The sequence shown here is derived from an EMBL/GenBank/DDBJ whole genome shotgun (WGS) entry which is preliminary data.</text>
</comment>
<reference evidence="6" key="1">
    <citation type="journal article" date="2019" name="Int. J. Syst. Evol. Microbiol.">
        <title>The Global Catalogue of Microorganisms (GCM) 10K type strain sequencing project: providing services to taxonomists for standard genome sequencing and annotation.</title>
        <authorList>
            <consortium name="The Broad Institute Genomics Platform"/>
            <consortium name="The Broad Institute Genome Sequencing Center for Infectious Disease"/>
            <person name="Wu L."/>
            <person name="Ma J."/>
        </authorList>
    </citation>
    <scope>NUCLEOTIDE SEQUENCE [LARGE SCALE GENOMIC DNA]</scope>
    <source>
        <strain evidence="6">JCM 18326</strain>
    </source>
</reference>
<dbReference type="EMBL" id="BAABJX010000033">
    <property type="protein sequence ID" value="GAA4836907.1"/>
    <property type="molecule type" value="Genomic_DNA"/>
</dbReference>
<keyword evidence="3 4" id="KW-0732">Signal</keyword>